<dbReference type="SUPFAM" id="SSF48403">
    <property type="entry name" value="Ankyrin repeat"/>
    <property type="match status" value="1"/>
</dbReference>
<dbReference type="PROSITE" id="PS50297">
    <property type="entry name" value="ANK_REP_REGION"/>
    <property type="match status" value="1"/>
</dbReference>
<evidence type="ECO:0000313" key="2">
    <source>
        <dbReference type="EMBL" id="GMN20343.1"/>
    </source>
</evidence>
<feature type="repeat" description="ANK" evidence="1">
    <location>
        <begin position="48"/>
        <end position="70"/>
    </location>
</feature>
<name>A0AA87YQD4_FICCA</name>
<dbReference type="Pfam" id="PF00023">
    <property type="entry name" value="Ank"/>
    <property type="match status" value="1"/>
</dbReference>
<keyword evidence="3" id="KW-1185">Reference proteome</keyword>
<dbReference type="Pfam" id="PF12796">
    <property type="entry name" value="Ank_2"/>
    <property type="match status" value="1"/>
</dbReference>
<keyword evidence="1" id="KW-0040">ANK repeat</keyword>
<dbReference type="AlphaFoldDB" id="A0AA87YQD4"/>
<organism evidence="2 3">
    <name type="scientific">Ficus carica</name>
    <name type="common">Common fig</name>
    <dbReference type="NCBI Taxonomy" id="3494"/>
    <lineage>
        <taxon>Eukaryota</taxon>
        <taxon>Viridiplantae</taxon>
        <taxon>Streptophyta</taxon>
        <taxon>Embryophyta</taxon>
        <taxon>Tracheophyta</taxon>
        <taxon>Spermatophyta</taxon>
        <taxon>Magnoliopsida</taxon>
        <taxon>eudicotyledons</taxon>
        <taxon>Gunneridae</taxon>
        <taxon>Pentapetalae</taxon>
        <taxon>rosids</taxon>
        <taxon>fabids</taxon>
        <taxon>Rosales</taxon>
        <taxon>Moraceae</taxon>
        <taxon>Ficeae</taxon>
        <taxon>Ficus</taxon>
    </lineage>
</organism>
<dbReference type="Proteomes" id="UP001187192">
    <property type="component" value="Unassembled WGS sequence"/>
</dbReference>
<dbReference type="SMART" id="SM00248">
    <property type="entry name" value="ANK"/>
    <property type="match status" value="3"/>
</dbReference>
<gene>
    <name evidence="2" type="ORF">TIFTF001_043065</name>
</gene>
<reference evidence="2" key="1">
    <citation type="submission" date="2023-07" db="EMBL/GenBank/DDBJ databases">
        <title>draft genome sequence of fig (Ficus carica).</title>
        <authorList>
            <person name="Takahashi T."/>
            <person name="Nishimura K."/>
        </authorList>
    </citation>
    <scope>NUCLEOTIDE SEQUENCE</scope>
</reference>
<dbReference type="InterPro" id="IPR002110">
    <property type="entry name" value="Ankyrin_rpt"/>
</dbReference>
<evidence type="ECO:0000256" key="1">
    <source>
        <dbReference type="PROSITE-ProRule" id="PRU00023"/>
    </source>
</evidence>
<dbReference type="PROSITE" id="PS50088">
    <property type="entry name" value="ANK_REPEAT"/>
    <property type="match status" value="1"/>
</dbReference>
<dbReference type="PANTHER" id="PTHR24121">
    <property type="entry name" value="NO MECHANORECEPTOR POTENTIAL C, ISOFORM D-RELATED"/>
    <property type="match status" value="1"/>
</dbReference>
<sequence length="179" mass="19360">MAEPISADSSVKNLMTSLFKMVMTGDWGSIVNHYYEDWSCHTQKITRSGDTALHVAVADGLEDTVKNLLEAISSRVGAEKLKTILRMKNVEGNTPLHIAASMGSAAMCEEIAKHDLSLVGVKNSAGETPLFLAAQQGHKDAFLCLTEICGCQAGYQYCTRVSDGQTVLHSAISEQYFGE</sequence>
<evidence type="ECO:0000313" key="3">
    <source>
        <dbReference type="Proteomes" id="UP001187192"/>
    </source>
</evidence>
<dbReference type="InterPro" id="IPR036770">
    <property type="entry name" value="Ankyrin_rpt-contain_sf"/>
</dbReference>
<protein>
    <submittedName>
        <fullName evidence="2">Uncharacterized protein</fullName>
    </submittedName>
</protein>
<accession>A0AA87YQD4</accession>
<comment type="caution">
    <text evidence="2">The sequence shown here is derived from an EMBL/GenBank/DDBJ whole genome shotgun (WGS) entry which is preliminary data.</text>
</comment>
<proteinExistence type="predicted"/>
<dbReference type="PANTHER" id="PTHR24121:SF15">
    <property type="entry name" value="ANKYRIN REPEAT PROTEIN"/>
    <property type="match status" value="1"/>
</dbReference>
<dbReference type="EMBL" id="BTGU01002614">
    <property type="protein sequence ID" value="GMN20343.1"/>
    <property type="molecule type" value="Genomic_DNA"/>
</dbReference>
<dbReference type="Gene3D" id="1.25.40.20">
    <property type="entry name" value="Ankyrin repeat-containing domain"/>
    <property type="match status" value="1"/>
</dbReference>